<feature type="region of interest" description="Disordered" evidence="2">
    <location>
        <begin position="1"/>
        <end position="172"/>
    </location>
</feature>
<evidence type="ECO:0000313" key="4">
    <source>
        <dbReference type="Proteomes" id="UP001498476"/>
    </source>
</evidence>
<keyword evidence="4" id="KW-1185">Reference proteome</keyword>
<evidence type="ECO:0000256" key="1">
    <source>
        <dbReference type="SAM" id="Coils"/>
    </source>
</evidence>
<comment type="caution">
    <text evidence="3">The sequence shown here is derived from an EMBL/GenBank/DDBJ whole genome shotgun (WGS) entry which is preliminary data.</text>
</comment>
<dbReference type="EMBL" id="JAZAVJ010000006">
    <property type="protein sequence ID" value="KAK7424029.1"/>
    <property type="molecule type" value="Genomic_DNA"/>
</dbReference>
<feature type="compositionally biased region" description="Polar residues" evidence="2">
    <location>
        <begin position="341"/>
        <end position="374"/>
    </location>
</feature>
<feature type="compositionally biased region" description="Basic and acidic residues" evidence="2">
    <location>
        <begin position="377"/>
        <end position="393"/>
    </location>
</feature>
<reference evidence="3 4" key="1">
    <citation type="journal article" date="2025" name="Microbiol. Resour. Announc.">
        <title>Draft genome sequences for Neonectria magnoliae and Neonectria punicea, canker pathogens of Liriodendron tulipifera and Acer saccharum in West Virginia.</title>
        <authorList>
            <person name="Petronek H.M."/>
            <person name="Kasson M.T."/>
            <person name="Metheny A.M."/>
            <person name="Stauder C.M."/>
            <person name="Lovett B."/>
            <person name="Lynch S.C."/>
            <person name="Garnas J.R."/>
            <person name="Kasson L.R."/>
            <person name="Stajich J.E."/>
        </authorList>
    </citation>
    <scope>NUCLEOTIDE SEQUENCE [LARGE SCALE GENOMIC DNA]</scope>
    <source>
        <strain evidence="3 4">NRRL 64653</strain>
    </source>
</reference>
<sequence length="1026" mass="116317">MSSLFTRSKTKPRDPGKLDLKNFGKIRDKFSFNRQSISKSPDDDSPPRTIIKTVPAEARPDDHDLHTGTPIANEFARPRVSQEFPIQGTTDDQTRQHSGAGMSNGVQQDQITHVLHAQGPTVHQNPSDSSAPSTSGYQFMFANDSDIYRKPRADEAQITPSPEPDSATVATELPNNVVRAELAAVSPLSEPVEAPTSPVIANTKKSFKQQVAELPSTSRPPHPNMAPRANDTVPHPTPNQSGRPDSRQFKPYSPEVQQDLNAPLSMALQGARAVYNPRIVLSESEPARHGAPHLDPVQVDQGSLDFRFPQHESDEEITKPEPQQQQRAFPLAPRKRDSQDDTASQLQKVDQPQNVDQPHNVDQPQTLDQPQALNQPKELDRPHKLDQPKKPDQHQNVAQPKTLDQPKKPSQPQKPKPQPADIDDSDFSDQRRLGDFLKTHDVPRNPRFDRLATLFVWVEAKLAEDKQKDVILAEQTTDLDLYERENAELKREIADLKRKISSIQTSDNSRARLQKQQGQQLEHANRTIDTLQRDLQTKTQTVNTLQDRVNDITIERDQIENERAQAEYKQNQVEENYRQLFLAKQNIEQQWEEYHQAEMSRVEQDYAGQVDVFRNQIEQEKATLKDQLEQKRVALKSQMENERVAFRNQMQQDRLQFQSRIDGMSQEHKQEMELKEADIRDMAARHDIASREMIAGHEAARRDMAARHDNTIRDMVATHDASIQTLQTNHQKDMELQEKNLRELRRRMASYNNTGGYTAISDDDFRNRFQKLTRGINNLIKLVPRPQTYAVDGDLDPNGFLARTAQQGGRNWPKFVRSVCWRSILRGFYSQKLGFGAFGSGGEGFEELDQLRQLFAVLDPLDPSGVRATLPNTKELNTWRASFFDALAKTIAHGTTGQTTNKYTRLFRANMEAVTQDTVSSLQRVANARLDPRIWDEVAGFVEGLGTLALEMGSQRAHVYLETCSHGESVTVGDRFRDDADLGYEVLQVDLMTQPCLTRVGDGREDLQTARTIVKGDFVALKPGQF</sequence>
<evidence type="ECO:0008006" key="5">
    <source>
        <dbReference type="Google" id="ProtNLM"/>
    </source>
</evidence>
<feature type="compositionally biased region" description="Basic and acidic residues" evidence="2">
    <location>
        <begin position="308"/>
        <end position="319"/>
    </location>
</feature>
<organism evidence="3 4">
    <name type="scientific">Neonectria punicea</name>
    <dbReference type="NCBI Taxonomy" id="979145"/>
    <lineage>
        <taxon>Eukaryota</taxon>
        <taxon>Fungi</taxon>
        <taxon>Dikarya</taxon>
        <taxon>Ascomycota</taxon>
        <taxon>Pezizomycotina</taxon>
        <taxon>Sordariomycetes</taxon>
        <taxon>Hypocreomycetidae</taxon>
        <taxon>Hypocreales</taxon>
        <taxon>Nectriaceae</taxon>
        <taxon>Neonectria</taxon>
    </lineage>
</organism>
<gene>
    <name evidence="3" type="ORF">QQX98_000639</name>
</gene>
<keyword evidence="1" id="KW-0175">Coiled coil</keyword>
<feature type="compositionally biased region" description="Basic and acidic residues" evidence="2">
    <location>
        <begin position="146"/>
        <end position="155"/>
    </location>
</feature>
<proteinExistence type="predicted"/>
<feature type="region of interest" description="Disordered" evidence="2">
    <location>
        <begin position="187"/>
        <end position="264"/>
    </location>
</feature>
<feature type="compositionally biased region" description="Polar residues" evidence="2">
    <location>
        <begin position="121"/>
        <end position="137"/>
    </location>
</feature>
<evidence type="ECO:0000256" key="2">
    <source>
        <dbReference type="SAM" id="MobiDB-lite"/>
    </source>
</evidence>
<dbReference type="Proteomes" id="UP001498476">
    <property type="component" value="Unassembled WGS sequence"/>
</dbReference>
<feature type="compositionally biased region" description="Basic and acidic residues" evidence="2">
    <location>
        <begin position="11"/>
        <end position="31"/>
    </location>
</feature>
<evidence type="ECO:0000313" key="3">
    <source>
        <dbReference type="EMBL" id="KAK7424029.1"/>
    </source>
</evidence>
<feature type="region of interest" description="Disordered" evidence="2">
    <location>
        <begin position="284"/>
        <end position="428"/>
    </location>
</feature>
<name>A0ABR1HS97_9HYPO</name>
<feature type="coiled-coil region" evidence="1">
    <location>
        <begin position="472"/>
        <end position="685"/>
    </location>
</feature>
<feature type="coiled-coil region" evidence="1">
    <location>
        <begin position="727"/>
        <end position="754"/>
    </location>
</feature>
<accession>A0ABR1HS97</accession>
<protein>
    <recommendedName>
        <fullName evidence="5">Spc7 kinetochore protein domain-containing protein</fullName>
    </recommendedName>
</protein>